<keyword evidence="4" id="KW-0460">Magnesium</keyword>
<evidence type="ECO:0000256" key="3">
    <source>
        <dbReference type="ARBA" id="ARBA00022801"/>
    </source>
</evidence>
<dbReference type="InterPro" id="IPR011330">
    <property type="entry name" value="Glyco_hydro/deAcase_b/a-brl"/>
</dbReference>
<dbReference type="SUPFAM" id="SSF88713">
    <property type="entry name" value="Glycoside hydrolase/deacetylase"/>
    <property type="match status" value="1"/>
</dbReference>
<reference evidence="6" key="1">
    <citation type="submission" date="2022-08" db="EMBL/GenBank/DDBJ databases">
        <title>Alicyclobacillus dauci DSM2870, complete genome.</title>
        <authorList>
            <person name="Wang Q."/>
            <person name="Cai R."/>
            <person name="Wang Z."/>
        </authorList>
    </citation>
    <scope>NUCLEOTIDE SEQUENCE</scope>
    <source>
        <strain evidence="6">DSM 28700</strain>
        <plasmid evidence="6">unnamed1</plasmid>
    </source>
</reference>
<dbReference type="Proteomes" id="UP001164803">
    <property type="component" value="Plasmid unnamed1"/>
</dbReference>
<dbReference type="PANTHER" id="PTHR31609:SF1">
    <property type="entry name" value="CARBOHYDRATE DEACETYLASE"/>
    <property type="match status" value="1"/>
</dbReference>
<proteinExistence type="predicted"/>
<accession>A0ABY6Z9R9</accession>
<gene>
    <name evidence="6" type="ORF">NZD86_23485</name>
</gene>
<sequence>MIINADDFGLSPSVNQGILEAYEMGSVSSATMMVNLPGFQGAVEMSRATPNLGVGLHFNLTYGSPISAPEEVPSLVNDRGEFSRKPDRWKKRDVWFELKKQWNQLLENHITPTHLDSHQHIQIFPAVYESMVRLAREENVPMRKVGWEPTITGVVHPKSSDRFILDVYFEDDGRTRLKQHLKSLQPGVTELMCHPGHVDEYVYQISEWTEVREKELGVFCHYKVPYWINKYGIPLIHYGNLESVSDRPR</sequence>
<keyword evidence="3" id="KW-0378">Hydrolase</keyword>
<dbReference type="InterPro" id="IPR006879">
    <property type="entry name" value="YdjC-like"/>
</dbReference>
<organism evidence="6 7">
    <name type="scientific">Alicyclobacillus dauci</name>
    <dbReference type="NCBI Taxonomy" id="1475485"/>
    <lineage>
        <taxon>Bacteria</taxon>
        <taxon>Bacillati</taxon>
        <taxon>Bacillota</taxon>
        <taxon>Bacilli</taxon>
        <taxon>Bacillales</taxon>
        <taxon>Alicyclobacillaceae</taxon>
        <taxon>Alicyclobacillus</taxon>
    </lineage>
</organism>
<evidence type="ECO:0000256" key="5">
    <source>
        <dbReference type="ARBA" id="ARBA00023277"/>
    </source>
</evidence>
<evidence type="ECO:0000256" key="2">
    <source>
        <dbReference type="ARBA" id="ARBA00022723"/>
    </source>
</evidence>
<dbReference type="RefSeq" id="WP_268047110.1">
    <property type="nucleotide sequence ID" value="NZ_CP104065.1"/>
</dbReference>
<keyword evidence="6" id="KW-0614">Plasmid</keyword>
<dbReference type="PANTHER" id="PTHR31609">
    <property type="entry name" value="YDJC DEACETYLASE FAMILY MEMBER"/>
    <property type="match status" value="1"/>
</dbReference>
<keyword evidence="5" id="KW-0119">Carbohydrate metabolism</keyword>
<geneLocation type="plasmid" evidence="6 7">
    <name>unnamed1</name>
</geneLocation>
<dbReference type="EMBL" id="CP104065">
    <property type="protein sequence ID" value="WAH39460.1"/>
    <property type="molecule type" value="Genomic_DNA"/>
</dbReference>
<comment type="cofactor">
    <cofactor evidence="1">
        <name>Mg(2+)</name>
        <dbReference type="ChEBI" id="CHEBI:18420"/>
    </cofactor>
</comment>
<evidence type="ECO:0000256" key="4">
    <source>
        <dbReference type="ARBA" id="ARBA00022842"/>
    </source>
</evidence>
<evidence type="ECO:0000313" key="6">
    <source>
        <dbReference type="EMBL" id="WAH39460.1"/>
    </source>
</evidence>
<protein>
    <submittedName>
        <fullName evidence="6">ChbG/HpnK family deacetylase</fullName>
    </submittedName>
</protein>
<evidence type="ECO:0000313" key="7">
    <source>
        <dbReference type="Proteomes" id="UP001164803"/>
    </source>
</evidence>
<dbReference type="Pfam" id="PF04794">
    <property type="entry name" value="YdjC"/>
    <property type="match status" value="1"/>
</dbReference>
<keyword evidence="7" id="KW-1185">Reference proteome</keyword>
<evidence type="ECO:0000256" key="1">
    <source>
        <dbReference type="ARBA" id="ARBA00001946"/>
    </source>
</evidence>
<dbReference type="Gene3D" id="3.20.20.370">
    <property type="entry name" value="Glycoside hydrolase/deacetylase"/>
    <property type="match status" value="1"/>
</dbReference>
<keyword evidence="2" id="KW-0479">Metal-binding</keyword>
<name>A0ABY6Z9R9_9BACL</name>